<dbReference type="AlphaFoldDB" id="A0A0A8XYY9"/>
<dbReference type="EMBL" id="GBRH01280968">
    <property type="protein sequence ID" value="JAD16927.1"/>
    <property type="molecule type" value="Transcribed_RNA"/>
</dbReference>
<organism evidence="1">
    <name type="scientific">Arundo donax</name>
    <name type="common">Giant reed</name>
    <name type="synonym">Donax arundinaceus</name>
    <dbReference type="NCBI Taxonomy" id="35708"/>
    <lineage>
        <taxon>Eukaryota</taxon>
        <taxon>Viridiplantae</taxon>
        <taxon>Streptophyta</taxon>
        <taxon>Embryophyta</taxon>
        <taxon>Tracheophyta</taxon>
        <taxon>Spermatophyta</taxon>
        <taxon>Magnoliopsida</taxon>
        <taxon>Liliopsida</taxon>
        <taxon>Poales</taxon>
        <taxon>Poaceae</taxon>
        <taxon>PACMAD clade</taxon>
        <taxon>Arundinoideae</taxon>
        <taxon>Arundineae</taxon>
        <taxon>Arundo</taxon>
    </lineage>
</organism>
<protein>
    <submittedName>
        <fullName evidence="1">Uncharacterized protein</fullName>
    </submittedName>
</protein>
<sequence>MNPTSDIQKANRCCKIYLKIRILLIKELQKVIAEKKTLNYGNIFVLWTSSTAGPPVSTFVH</sequence>
<evidence type="ECO:0000313" key="1">
    <source>
        <dbReference type="EMBL" id="JAD16927.1"/>
    </source>
</evidence>
<proteinExistence type="predicted"/>
<accession>A0A0A8XYY9</accession>
<reference evidence="1" key="2">
    <citation type="journal article" date="2015" name="Data Brief">
        <title>Shoot transcriptome of the giant reed, Arundo donax.</title>
        <authorList>
            <person name="Barrero R.A."/>
            <person name="Guerrero F.D."/>
            <person name="Moolhuijzen P."/>
            <person name="Goolsby J.A."/>
            <person name="Tidwell J."/>
            <person name="Bellgard S.E."/>
            <person name="Bellgard M.I."/>
        </authorList>
    </citation>
    <scope>NUCLEOTIDE SEQUENCE</scope>
    <source>
        <tissue evidence="1">Shoot tissue taken approximately 20 cm above the soil surface</tissue>
    </source>
</reference>
<name>A0A0A8XYY9_ARUDO</name>
<reference evidence="1" key="1">
    <citation type="submission" date="2014-09" db="EMBL/GenBank/DDBJ databases">
        <authorList>
            <person name="Magalhaes I.L.F."/>
            <person name="Oliveira U."/>
            <person name="Santos F.R."/>
            <person name="Vidigal T.H.D.A."/>
            <person name="Brescovit A.D."/>
            <person name="Santos A.J."/>
        </authorList>
    </citation>
    <scope>NUCLEOTIDE SEQUENCE</scope>
    <source>
        <tissue evidence="1">Shoot tissue taken approximately 20 cm above the soil surface</tissue>
    </source>
</reference>